<dbReference type="GO" id="GO:0005634">
    <property type="term" value="C:nucleus"/>
    <property type="evidence" value="ECO:0007669"/>
    <property type="project" value="UniProtKB-SubCell"/>
</dbReference>
<evidence type="ECO:0000256" key="6">
    <source>
        <dbReference type="ARBA" id="ARBA00023125"/>
    </source>
</evidence>
<dbReference type="Proteomes" id="UP000310200">
    <property type="component" value="Unassembled WGS sequence"/>
</dbReference>
<name>A0A4S2KCG5_9HYME</name>
<dbReference type="PANTHER" id="PTHR21358">
    <property type="entry name" value="PROTEIN MAELSTROM HOMOLOG"/>
    <property type="match status" value="1"/>
</dbReference>
<dbReference type="GO" id="GO:0030154">
    <property type="term" value="P:cell differentiation"/>
    <property type="evidence" value="ECO:0007669"/>
    <property type="project" value="UniProtKB-KW"/>
</dbReference>
<reference evidence="11 12" key="1">
    <citation type="journal article" date="2019" name="Philos. Trans. R. Soc. Lond., B, Biol. Sci.">
        <title>Ant behaviour and brain gene expression of defending hosts depend on the ecological success of the intruding social parasite.</title>
        <authorList>
            <person name="Kaur R."/>
            <person name="Stoldt M."/>
            <person name="Jongepier E."/>
            <person name="Feldmeyer B."/>
            <person name="Menzel F."/>
            <person name="Bornberg-Bauer E."/>
            <person name="Foitzik S."/>
        </authorList>
    </citation>
    <scope>NUCLEOTIDE SEQUENCE [LARGE SCALE GENOMIC DNA]</scope>
    <source>
        <tissue evidence="11">Whole body</tissue>
    </source>
</reference>
<keyword evidence="6" id="KW-0238">DNA-binding</keyword>
<evidence type="ECO:0000256" key="7">
    <source>
        <dbReference type="ARBA" id="ARBA00023158"/>
    </source>
</evidence>
<dbReference type="EMBL" id="QBLH01002792">
    <property type="protein sequence ID" value="TGZ46963.1"/>
    <property type="molecule type" value="Genomic_DNA"/>
</dbReference>
<evidence type="ECO:0000313" key="12">
    <source>
        <dbReference type="Proteomes" id="UP000310200"/>
    </source>
</evidence>
<comment type="similarity">
    <text evidence="3">Belongs to the maelstrom family.</text>
</comment>
<comment type="subcellular location">
    <subcellularLocation>
        <location evidence="2">Cytoplasm</location>
    </subcellularLocation>
    <subcellularLocation>
        <location evidence="1">Nucleus</location>
    </subcellularLocation>
</comment>
<keyword evidence="12" id="KW-1185">Reference proteome</keyword>
<evidence type="ECO:0000256" key="4">
    <source>
        <dbReference type="ARBA" id="ARBA00022490"/>
    </source>
</evidence>
<feature type="domain" description="Maelstrom" evidence="10">
    <location>
        <begin position="297"/>
        <end position="401"/>
    </location>
</feature>
<dbReference type="GO" id="GO:0060964">
    <property type="term" value="P:regulation of miRNA-mediated gene silencing"/>
    <property type="evidence" value="ECO:0007669"/>
    <property type="project" value="InterPro"/>
</dbReference>
<dbReference type="Pfam" id="PF13017">
    <property type="entry name" value="Maelstrom"/>
    <property type="match status" value="1"/>
</dbReference>
<dbReference type="PANTHER" id="PTHR21358:SF4">
    <property type="entry name" value="PROTEIN MAELSTROM HOMOLOG"/>
    <property type="match status" value="1"/>
</dbReference>
<organism evidence="11 12">
    <name type="scientific">Temnothorax longispinosus</name>
    <dbReference type="NCBI Taxonomy" id="300112"/>
    <lineage>
        <taxon>Eukaryota</taxon>
        <taxon>Metazoa</taxon>
        <taxon>Ecdysozoa</taxon>
        <taxon>Arthropoda</taxon>
        <taxon>Hexapoda</taxon>
        <taxon>Insecta</taxon>
        <taxon>Pterygota</taxon>
        <taxon>Neoptera</taxon>
        <taxon>Endopterygota</taxon>
        <taxon>Hymenoptera</taxon>
        <taxon>Apocrita</taxon>
        <taxon>Aculeata</taxon>
        <taxon>Formicoidea</taxon>
        <taxon>Formicidae</taxon>
        <taxon>Myrmicinae</taxon>
        <taxon>Temnothorax</taxon>
    </lineage>
</organism>
<dbReference type="STRING" id="300112.A0A4S2KCG5"/>
<dbReference type="GO" id="GO:0045892">
    <property type="term" value="P:negative regulation of DNA-templated transcription"/>
    <property type="evidence" value="ECO:0007669"/>
    <property type="project" value="TreeGrafter"/>
</dbReference>
<feature type="region of interest" description="Disordered" evidence="9">
    <location>
        <begin position="93"/>
        <end position="114"/>
    </location>
</feature>
<accession>A0A4S2KCG5</accession>
<dbReference type="GO" id="GO:0043565">
    <property type="term" value="F:sequence-specific DNA binding"/>
    <property type="evidence" value="ECO:0007669"/>
    <property type="project" value="TreeGrafter"/>
</dbReference>
<evidence type="ECO:0000313" key="11">
    <source>
        <dbReference type="EMBL" id="TGZ46963.1"/>
    </source>
</evidence>
<dbReference type="GO" id="GO:0043186">
    <property type="term" value="C:P granule"/>
    <property type="evidence" value="ECO:0007669"/>
    <property type="project" value="TreeGrafter"/>
</dbReference>
<protein>
    <recommendedName>
        <fullName evidence="10">Maelstrom domain-containing protein</fullName>
    </recommendedName>
</protein>
<dbReference type="GO" id="GO:0034587">
    <property type="term" value="P:piRNA processing"/>
    <property type="evidence" value="ECO:0007669"/>
    <property type="project" value="TreeGrafter"/>
</dbReference>
<keyword evidence="7" id="KW-0943">RNA-mediated gene silencing</keyword>
<evidence type="ECO:0000256" key="8">
    <source>
        <dbReference type="ARBA" id="ARBA00023242"/>
    </source>
</evidence>
<keyword evidence="4" id="KW-0963">Cytoplasm</keyword>
<dbReference type="InterPro" id="IPR039259">
    <property type="entry name" value="Protein_maelstrom"/>
</dbReference>
<evidence type="ECO:0000256" key="2">
    <source>
        <dbReference type="ARBA" id="ARBA00004496"/>
    </source>
</evidence>
<keyword evidence="5" id="KW-0221">Differentiation</keyword>
<evidence type="ECO:0000256" key="1">
    <source>
        <dbReference type="ARBA" id="ARBA00004123"/>
    </source>
</evidence>
<comment type="caution">
    <text evidence="11">The sequence shown here is derived from an EMBL/GenBank/DDBJ whole genome shotgun (WGS) entry which is preliminary data.</text>
</comment>
<evidence type="ECO:0000259" key="10">
    <source>
        <dbReference type="Pfam" id="PF13017"/>
    </source>
</evidence>
<dbReference type="InterPro" id="IPR024970">
    <property type="entry name" value="Maelstrom"/>
</dbReference>
<feature type="region of interest" description="Disordered" evidence="9">
    <location>
        <begin position="32"/>
        <end position="79"/>
    </location>
</feature>
<gene>
    <name evidence="11" type="ORF">DBV15_11681</name>
</gene>
<sequence>MKGSHRNSASSGRIQQKIFNRIKVLNRNAISEPTPGCSYHISSANENSPELISQNQNESTNTIPKSSTDSDDSDDDNLCNNFVESDIVNNIDSAGEFDNVGSPREVEDSQSENEIEEFELESEFADEIDNQNLENYDKFKTDLCYWYINDRVSHKTLANLLVILRKHTGLLFPKDPRTLLNTPRNIECIPVEMQYYHFGFDKALKKMLRDYVQQVGPTNILRVFINIDGLPIAKSSNASLWPILCSNSVTKLYEAMAKRAKVSSQIEGTDKKTCLGESISALEQKEKEALILVDDNTCEYFPAKYAVGVFSLENGIEEVHHAIVAAEIPLGFKRKALEQSQATHRIPVECPGGATDFAAMYWKLVTFLESRKLVDQNPYLYTTRDLTQANKVKKSLKMIWNHYSYTWQRKVTRKGRTENNSIFLLMLKSFLHSIHISMKKEFNFHKYADGGSECCSKAVLYHWAWTVCDEFCELFGVTMKPGKNCPGRSKPHLSDIINAMSNLKIEHAPQPSTSYSTAILSMTGISRRHKKYTTVSEQHRLTVSGRTYEEEQRRRTESKPVRVIDCSKLRDAVDESRNEACDKFAPRELPREEKKLNKKPLRPLNIEFNVCMYRWKRRVYYISTTKSQKSAFRQRILIEK</sequence>
<evidence type="ECO:0000256" key="9">
    <source>
        <dbReference type="SAM" id="MobiDB-lite"/>
    </source>
</evidence>
<feature type="compositionally biased region" description="Polar residues" evidence="9">
    <location>
        <begin position="40"/>
        <end position="65"/>
    </location>
</feature>
<proteinExistence type="inferred from homology"/>
<evidence type="ECO:0000256" key="3">
    <source>
        <dbReference type="ARBA" id="ARBA00007057"/>
    </source>
</evidence>
<dbReference type="AlphaFoldDB" id="A0A4S2KCG5"/>
<dbReference type="GO" id="GO:0007283">
    <property type="term" value="P:spermatogenesis"/>
    <property type="evidence" value="ECO:0007669"/>
    <property type="project" value="TreeGrafter"/>
</dbReference>
<dbReference type="GO" id="GO:0007140">
    <property type="term" value="P:male meiotic nuclear division"/>
    <property type="evidence" value="ECO:0007669"/>
    <property type="project" value="TreeGrafter"/>
</dbReference>
<evidence type="ECO:0000256" key="5">
    <source>
        <dbReference type="ARBA" id="ARBA00022782"/>
    </source>
</evidence>
<keyword evidence="8" id="KW-0539">Nucleus</keyword>